<evidence type="ECO:0000256" key="1">
    <source>
        <dbReference type="ARBA" id="ARBA00022737"/>
    </source>
</evidence>
<dbReference type="Proteomes" id="UP000076532">
    <property type="component" value="Unassembled WGS sequence"/>
</dbReference>
<evidence type="ECO:0000313" key="3">
    <source>
        <dbReference type="EMBL" id="KZP17524.1"/>
    </source>
</evidence>
<feature type="domain" description="Nephrocystin 3-like N-terminal" evidence="2">
    <location>
        <begin position="15"/>
        <end position="68"/>
    </location>
</feature>
<dbReference type="Pfam" id="PF24883">
    <property type="entry name" value="NPHP3_N"/>
    <property type="match status" value="1"/>
</dbReference>
<reference evidence="3 4" key="1">
    <citation type="journal article" date="2016" name="Mol. Biol. Evol.">
        <title>Comparative Genomics of Early-Diverging Mushroom-Forming Fungi Provides Insights into the Origins of Lignocellulose Decay Capabilities.</title>
        <authorList>
            <person name="Nagy L.G."/>
            <person name="Riley R."/>
            <person name="Tritt A."/>
            <person name="Adam C."/>
            <person name="Daum C."/>
            <person name="Floudas D."/>
            <person name="Sun H."/>
            <person name="Yadav J.S."/>
            <person name="Pangilinan J."/>
            <person name="Larsson K.H."/>
            <person name="Matsuura K."/>
            <person name="Barry K."/>
            <person name="Labutti K."/>
            <person name="Kuo R."/>
            <person name="Ohm R.A."/>
            <person name="Bhattacharya S.S."/>
            <person name="Shirouzu T."/>
            <person name="Yoshinaga Y."/>
            <person name="Martin F.M."/>
            <person name="Grigoriev I.V."/>
            <person name="Hibbett D.S."/>
        </authorList>
    </citation>
    <scope>NUCLEOTIDE SEQUENCE [LARGE SCALE GENOMIC DNA]</scope>
    <source>
        <strain evidence="3 4">CBS 109695</strain>
    </source>
</reference>
<evidence type="ECO:0000313" key="4">
    <source>
        <dbReference type="Proteomes" id="UP000076532"/>
    </source>
</evidence>
<dbReference type="AlphaFoldDB" id="A0A166G6W3"/>
<dbReference type="EMBL" id="KV417582">
    <property type="protein sequence ID" value="KZP17524.1"/>
    <property type="molecule type" value="Genomic_DNA"/>
</dbReference>
<dbReference type="InterPro" id="IPR056884">
    <property type="entry name" value="NPHP3-like_N"/>
</dbReference>
<name>A0A166G6W3_9AGAM</name>
<dbReference type="STRING" id="436010.A0A166G6W3"/>
<accession>A0A166G6W3</accession>
<keyword evidence="1" id="KW-0677">Repeat</keyword>
<organism evidence="3 4">
    <name type="scientific">Athelia psychrophila</name>
    <dbReference type="NCBI Taxonomy" id="1759441"/>
    <lineage>
        <taxon>Eukaryota</taxon>
        <taxon>Fungi</taxon>
        <taxon>Dikarya</taxon>
        <taxon>Basidiomycota</taxon>
        <taxon>Agaricomycotina</taxon>
        <taxon>Agaricomycetes</taxon>
        <taxon>Agaricomycetidae</taxon>
        <taxon>Atheliales</taxon>
        <taxon>Atheliaceae</taxon>
        <taxon>Athelia</taxon>
    </lineage>
</organism>
<dbReference type="PANTHER" id="PTHR10039">
    <property type="entry name" value="AMELOGENIN"/>
    <property type="match status" value="1"/>
</dbReference>
<sequence>MYGDGPSRPEPSLAVLEAALQTIIGEFQHAYIIIDALDECADRHKLLRWLKGISCWRGGRLHVLLSSRRERDIEDSLAIINGLWRVSFAGGSSNPDIVKFLDESLVELTRWSYEIRTLIRYTLLEGADGSFRWVALQLEELIQCSNLRSLKQQLHALPKDIEETYERLLLRARASKRDDLRRFLQWMAFSERPITLEELAEVVTVDFQASERPCYDPELRYMDIKDVLTICSGFVTQFEGMLEAFPTIQLPLTSFPGIVKLSHMSVKDYLLSDQIASGPAVYYRVNSSQSHSLITQTCLAYLLHF</sequence>
<feature type="non-terminal residue" evidence="3">
    <location>
        <position position="305"/>
    </location>
</feature>
<keyword evidence="4" id="KW-1185">Reference proteome</keyword>
<proteinExistence type="predicted"/>
<dbReference type="PANTHER" id="PTHR10039:SF16">
    <property type="entry name" value="GPI INOSITOL-DEACYLASE"/>
    <property type="match status" value="1"/>
</dbReference>
<evidence type="ECO:0000259" key="2">
    <source>
        <dbReference type="Pfam" id="PF24883"/>
    </source>
</evidence>
<protein>
    <recommendedName>
        <fullName evidence="2">Nephrocystin 3-like N-terminal domain-containing protein</fullName>
    </recommendedName>
</protein>
<gene>
    <name evidence="3" type="ORF">FIBSPDRAFT_830542</name>
</gene>
<dbReference type="OrthoDB" id="7464126at2759"/>